<organism evidence="7 8">
    <name type="scientific">Thermoactinomyces vulgaris</name>
    <dbReference type="NCBI Taxonomy" id="2026"/>
    <lineage>
        <taxon>Bacteria</taxon>
        <taxon>Bacillati</taxon>
        <taxon>Bacillota</taxon>
        <taxon>Bacilli</taxon>
        <taxon>Bacillales</taxon>
        <taxon>Thermoactinomycetaceae</taxon>
        <taxon>Thermoactinomyces</taxon>
    </lineage>
</organism>
<evidence type="ECO:0008006" key="9">
    <source>
        <dbReference type="Google" id="ProtNLM"/>
    </source>
</evidence>
<sequence length="437" mass="50193">MSDGSCRRRKETGETARSTASKELSEWLLHFACLVSLRDYGFKSGQFWEQYIGVNGFAKEGSAIERILLLTMGFGTGHNAAAKALKCQFEKMPAVTAEVVDLLDLIPGTFHPLLQSGYHGMLNKFPTLYHYLYDWTHHNKMFRYVSSELIEKMGWSIRKKMAQLFEQVQPTRIVSTHPFALLLCPTQWEEVPAVGVITDYELHPIWLMRLPHALFVPKRLLNQCQLEQIQWTTGLEIHETGIPVNEAFYEEIPKEEARRQLNLKSDEPVVLIMGGGTGLGPLEQLVDEIRLLRSMQFVVLTGKNNQLYHRLQKKVNQPHIRIEPFRCDIPLRMAAADLLVTKPGGLTISEAIAKKLPMFLFEALPGQEKANQQYLLHHRVAMITRPQTIRLQLEKFFSPDYKRDRMVERFTGLMSPNAGERIVHETLRIQAKMMQTL</sequence>
<protein>
    <recommendedName>
        <fullName evidence="9">Monogalactosyldiacylglycerol synthase</fullName>
    </recommendedName>
</protein>
<evidence type="ECO:0000256" key="2">
    <source>
        <dbReference type="ARBA" id="ARBA00006962"/>
    </source>
</evidence>
<reference evidence="7 8" key="1">
    <citation type="submission" date="2020-12" db="EMBL/GenBank/DDBJ databases">
        <title>WGS of Thermoactinomyces spp.</title>
        <authorList>
            <person name="Cheng K."/>
        </authorList>
    </citation>
    <scope>NUCLEOTIDE SEQUENCE [LARGE SCALE GENOMIC DNA]</scope>
    <source>
        <strain evidence="8">CICC 10650\ACCC 41061</strain>
    </source>
</reference>
<dbReference type="EMBL" id="JAECVU010000003">
    <property type="protein sequence ID" value="MBH8588683.1"/>
    <property type="molecule type" value="Genomic_DNA"/>
</dbReference>
<dbReference type="Pfam" id="PF04101">
    <property type="entry name" value="Glyco_tran_28_C"/>
    <property type="match status" value="1"/>
</dbReference>
<dbReference type="SUPFAM" id="SSF53756">
    <property type="entry name" value="UDP-Glycosyltransferase/glycogen phosphorylase"/>
    <property type="match status" value="1"/>
</dbReference>
<evidence type="ECO:0000313" key="7">
    <source>
        <dbReference type="EMBL" id="MBH8588683.1"/>
    </source>
</evidence>
<comment type="similarity">
    <text evidence="2">Belongs to the glycosyltransferase 28 family.</text>
</comment>
<gene>
    <name evidence="7" type="ORF">I8U22_07600</name>
</gene>
<evidence type="ECO:0000259" key="6">
    <source>
        <dbReference type="Pfam" id="PF06925"/>
    </source>
</evidence>
<evidence type="ECO:0000256" key="1">
    <source>
        <dbReference type="ARBA" id="ARBA00004370"/>
    </source>
</evidence>
<name>A0ABS0QHH7_THEVU</name>
<dbReference type="Proteomes" id="UP000641910">
    <property type="component" value="Unassembled WGS sequence"/>
</dbReference>
<evidence type="ECO:0000259" key="5">
    <source>
        <dbReference type="Pfam" id="PF04101"/>
    </source>
</evidence>
<feature type="domain" description="Diacylglycerol glucosyltransferase N-terminal" evidence="6">
    <location>
        <begin position="78"/>
        <end position="244"/>
    </location>
</feature>
<dbReference type="PANTHER" id="PTHR43025:SF3">
    <property type="entry name" value="MONOGALACTOSYLDIACYLGLYCEROL SYNTHASE 1, CHLOROPLASTIC"/>
    <property type="match status" value="1"/>
</dbReference>
<dbReference type="PANTHER" id="PTHR43025">
    <property type="entry name" value="MONOGALACTOSYLDIACYLGLYCEROL SYNTHASE"/>
    <property type="match status" value="1"/>
</dbReference>
<evidence type="ECO:0000256" key="4">
    <source>
        <dbReference type="ARBA" id="ARBA00022679"/>
    </source>
</evidence>
<accession>A0ABS0QHH7</accession>
<keyword evidence="4" id="KW-0808">Transferase</keyword>
<comment type="caution">
    <text evidence="7">The sequence shown here is derived from an EMBL/GenBank/DDBJ whole genome shotgun (WGS) entry which is preliminary data.</text>
</comment>
<dbReference type="InterPro" id="IPR050519">
    <property type="entry name" value="Glycosyltransf_28_UgtP"/>
</dbReference>
<dbReference type="Pfam" id="PF06925">
    <property type="entry name" value="MGDG_synth"/>
    <property type="match status" value="1"/>
</dbReference>
<feature type="domain" description="Glycosyl transferase family 28 C-terminal" evidence="5">
    <location>
        <begin position="269"/>
        <end position="389"/>
    </location>
</feature>
<keyword evidence="3" id="KW-0328">Glycosyltransferase</keyword>
<proteinExistence type="inferred from homology"/>
<dbReference type="InterPro" id="IPR007235">
    <property type="entry name" value="Glyco_trans_28_C"/>
</dbReference>
<keyword evidence="8" id="KW-1185">Reference proteome</keyword>
<evidence type="ECO:0000313" key="8">
    <source>
        <dbReference type="Proteomes" id="UP000641910"/>
    </source>
</evidence>
<comment type="subcellular location">
    <subcellularLocation>
        <location evidence="1">Membrane</location>
    </subcellularLocation>
</comment>
<dbReference type="RefSeq" id="WP_049720508.1">
    <property type="nucleotide sequence ID" value="NZ_CP036487.1"/>
</dbReference>
<evidence type="ECO:0000256" key="3">
    <source>
        <dbReference type="ARBA" id="ARBA00022676"/>
    </source>
</evidence>
<dbReference type="Gene3D" id="3.40.50.2000">
    <property type="entry name" value="Glycogen Phosphorylase B"/>
    <property type="match status" value="1"/>
</dbReference>
<dbReference type="InterPro" id="IPR009695">
    <property type="entry name" value="Diacylglyc_glucosyltr_N"/>
</dbReference>